<keyword evidence="2" id="KW-1185">Reference proteome</keyword>
<evidence type="ECO:0000313" key="1">
    <source>
        <dbReference type="EMBL" id="CAJ1081621.1"/>
    </source>
</evidence>
<dbReference type="Proteomes" id="UP001178508">
    <property type="component" value="Chromosome 20"/>
</dbReference>
<gene>
    <name evidence="1" type="ORF">XNOV1_A000610</name>
</gene>
<protein>
    <submittedName>
        <fullName evidence="1">Cell wall integrity and stress response component 2-like, partial</fullName>
    </submittedName>
</protein>
<dbReference type="AlphaFoldDB" id="A0AAV1H6R4"/>
<proteinExistence type="predicted"/>
<sequence length="230" mass="26281">MLFFCSYYDHLSSCETLMFGWFQSLNSTHDSANEQQAGLTCDVKEYAEYRGIDTELMMFMGVCTLPKTRLDHPGCVYHRNVGYCASVTSFKTSGTGITKYRKREYTVAWKCKTQPQIPKHDSIVCLLLLHFSLMAVYSAGGGVLLPPAGCRNRKVNTNMDSESESVLEIIQQYFDAGHKYDVIVDMLSTIHGISMRIRTLKTHLKKAGLFRLQLNYNEEEEEDRRCCHVL</sequence>
<evidence type="ECO:0000313" key="2">
    <source>
        <dbReference type="Proteomes" id="UP001178508"/>
    </source>
</evidence>
<organism evidence="1 2">
    <name type="scientific">Xyrichtys novacula</name>
    <name type="common">Pearly razorfish</name>
    <name type="synonym">Hemipteronotus novacula</name>
    <dbReference type="NCBI Taxonomy" id="13765"/>
    <lineage>
        <taxon>Eukaryota</taxon>
        <taxon>Metazoa</taxon>
        <taxon>Chordata</taxon>
        <taxon>Craniata</taxon>
        <taxon>Vertebrata</taxon>
        <taxon>Euteleostomi</taxon>
        <taxon>Actinopterygii</taxon>
        <taxon>Neopterygii</taxon>
        <taxon>Teleostei</taxon>
        <taxon>Neoteleostei</taxon>
        <taxon>Acanthomorphata</taxon>
        <taxon>Eupercaria</taxon>
        <taxon>Labriformes</taxon>
        <taxon>Labridae</taxon>
        <taxon>Xyrichtys</taxon>
    </lineage>
</organism>
<name>A0AAV1H6R4_XYRNO</name>
<accession>A0AAV1H6R4</accession>
<dbReference type="EMBL" id="OY660883">
    <property type="protein sequence ID" value="CAJ1081621.1"/>
    <property type="molecule type" value="Genomic_DNA"/>
</dbReference>
<reference evidence="1" key="1">
    <citation type="submission" date="2023-08" db="EMBL/GenBank/DDBJ databases">
        <authorList>
            <person name="Alioto T."/>
            <person name="Alioto T."/>
            <person name="Gomez Garrido J."/>
        </authorList>
    </citation>
    <scope>NUCLEOTIDE SEQUENCE</scope>
</reference>